<dbReference type="AlphaFoldDB" id="A0A8J3NY71"/>
<sequence length="67" mass="6970">MSRLGRSLIVVGVLVVACGLAVRVGSADRLVAVQSLGCLAVIAGIALIAASRVRARRARARRGWFSP</sequence>
<dbReference type="Proteomes" id="UP000659904">
    <property type="component" value="Unassembled WGS sequence"/>
</dbReference>
<comment type="caution">
    <text evidence="2">The sequence shown here is derived from an EMBL/GenBank/DDBJ whole genome shotgun (WGS) entry which is preliminary data.</text>
</comment>
<protein>
    <submittedName>
        <fullName evidence="2">Uncharacterized protein</fullName>
    </submittedName>
</protein>
<keyword evidence="1" id="KW-0472">Membrane</keyword>
<dbReference type="RefSeq" id="WP_170212900.1">
    <property type="nucleotide sequence ID" value="NZ_BONH01000007.1"/>
</dbReference>
<evidence type="ECO:0000313" key="3">
    <source>
        <dbReference type="Proteomes" id="UP000659904"/>
    </source>
</evidence>
<keyword evidence="1" id="KW-0812">Transmembrane</keyword>
<name>A0A8J3NY71_9ACTN</name>
<proteinExistence type="predicted"/>
<dbReference type="EMBL" id="BONH01000007">
    <property type="protein sequence ID" value="GIF97165.1"/>
    <property type="molecule type" value="Genomic_DNA"/>
</dbReference>
<feature type="transmembrane region" description="Helical" evidence="1">
    <location>
        <begin position="31"/>
        <end position="53"/>
    </location>
</feature>
<dbReference type="PROSITE" id="PS51257">
    <property type="entry name" value="PROKAR_LIPOPROTEIN"/>
    <property type="match status" value="1"/>
</dbReference>
<evidence type="ECO:0000256" key="1">
    <source>
        <dbReference type="SAM" id="Phobius"/>
    </source>
</evidence>
<gene>
    <name evidence="2" type="ORF">Cci01nite_22590</name>
</gene>
<organism evidence="2 3">
    <name type="scientific">Catellatospora citrea</name>
    <dbReference type="NCBI Taxonomy" id="53366"/>
    <lineage>
        <taxon>Bacteria</taxon>
        <taxon>Bacillati</taxon>
        <taxon>Actinomycetota</taxon>
        <taxon>Actinomycetes</taxon>
        <taxon>Micromonosporales</taxon>
        <taxon>Micromonosporaceae</taxon>
        <taxon>Catellatospora</taxon>
    </lineage>
</organism>
<accession>A0A8J3NY71</accession>
<reference evidence="2 3" key="1">
    <citation type="submission" date="2021-01" db="EMBL/GenBank/DDBJ databases">
        <title>Whole genome shotgun sequence of Catellatospora citrea NBRC 14495.</title>
        <authorList>
            <person name="Komaki H."/>
            <person name="Tamura T."/>
        </authorList>
    </citation>
    <scope>NUCLEOTIDE SEQUENCE [LARGE SCALE GENOMIC DNA]</scope>
    <source>
        <strain evidence="2 3">NBRC 14495</strain>
    </source>
</reference>
<evidence type="ECO:0000313" key="2">
    <source>
        <dbReference type="EMBL" id="GIF97165.1"/>
    </source>
</evidence>
<keyword evidence="3" id="KW-1185">Reference proteome</keyword>
<keyword evidence="1" id="KW-1133">Transmembrane helix</keyword>